<proteinExistence type="predicted"/>
<evidence type="ECO:0000256" key="1">
    <source>
        <dbReference type="SAM" id="MobiDB-lite"/>
    </source>
</evidence>
<feature type="region of interest" description="Disordered" evidence="1">
    <location>
        <begin position="155"/>
        <end position="193"/>
    </location>
</feature>
<organism evidence="2 3">
    <name type="scientific">Wenxinia marina DSM 24838</name>
    <dbReference type="NCBI Taxonomy" id="1123501"/>
    <lineage>
        <taxon>Bacteria</taxon>
        <taxon>Pseudomonadati</taxon>
        <taxon>Pseudomonadota</taxon>
        <taxon>Alphaproteobacteria</taxon>
        <taxon>Rhodobacterales</taxon>
        <taxon>Roseobacteraceae</taxon>
        <taxon>Wenxinia</taxon>
    </lineage>
</organism>
<evidence type="ECO:0000313" key="2">
    <source>
        <dbReference type="EMBL" id="KIQ68938.1"/>
    </source>
</evidence>
<reference evidence="2 3" key="1">
    <citation type="submission" date="2013-01" db="EMBL/GenBank/DDBJ databases">
        <authorList>
            <person name="Fiebig A."/>
            <person name="Goeker M."/>
            <person name="Klenk H.-P.P."/>
        </authorList>
    </citation>
    <scope>NUCLEOTIDE SEQUENCE [LARGE SCALE GENOMIC DNA]</scope>
    <source>
        <strain evidence="2 3">DSM 24838</strain>
    </source>
</reference>
<dbReference type="RefSeq" id="WP_018301571.1">
    <property type="nucleotide sequence ID" value="NZ_KB902277.1"/>
</dbReference>
<gene>
    <name evidence="2" type="ORF">Wenmar_02670</name>
</gene>
<keyword evidence="3" id="KW-1185">Reference proteome</keyword>
<dbReference type="Pfam" id="PF11351">
    <property type="entry name" value="GTA_holin_3TM"/>
    <property type="match status" value="1"/>
</dbReference>
<dbReference type="Proteomes" id="UP000035100">
    <property type="component" value="Unassembled WGS sequence"/>
</dbReference>
<comment type="caution">
    <text evidence="2">The sequence shown here is derived from an EMBL/GenBank/DDBJ whole genome shotgun (WGS) entry which is preliminary data.</text>
</comment>
<dbReference type="OrthoDB" id="7355053at2"/>
<protein>
    <recommendedName>
        <fullName evidence="4">Holin of 3TMs, for gene-transfer release</fullName>
    </recommendedName>
</protein>
<name>A0A0D0QD49_9RHOB</name>
<accession>A0A0D0QD49</accession>
<evidence type="ECO:0000313" key="3">
    <source>
        <dbReference type="Proteomes" id="UP000035100"/>
    </source>
</evidence>
<dbReference type="AlphaFoldDB" id="A0A0D0QD49"/>
<dbReference type="eggNOG" id="ENOG5030784">
    <property type="taxonomic scope" value="Bacteria"/>
</dbReference>
<sequence length="193" mass="20672">MSPLAALWGLLFGGGRNVVAETMGVFRENAEAAGVRDAEGRAAALAQFSAEFGQPRRGLFDRAIDGLNRMPRPLMAYGVLGLFVTAMTDPVWFASRMQGLALVPEPLWWLMGAIVSFYFGARYQSHSQEFQRSVAETMARVPEVAANIGALRAMESDAPTEARTVEAPSPRQDETAALGQGGNPALAAWAGGR</sequence>
<dbReference type="InterPro" id="IPR021497">
    <property type="entry name" value="GTA_holin_3TM"/>
</dbReference>
<dbReference type="PATRIC" id="fig|1123501.6.peg.2781"/>
<dbReference type="EMBL" id="AONG01000012">
    <property type="protein sequence ID" value="KIQ68938.1"/>
    <property type="molecule type" value="Genomic_DNA"/>
</dbReference>
<evidence type="ECO:0008006" key="4">
    <source>
        <dbReference type="Google" id="ProtNLM"/>
    </source>
</evidence>
<dbReference type="STRING" id="1123501.Wenmar_02670"/>